<dbReference type="STRING" id="471854.Dfer_1577"/>
<dbReference type="PROSITE" id="PS51257">
    <property type="entry name" value="PROKAR_LIPOPROTEIN"/>
    <property type="match status" value="1"/>
</dbReference>
<sequence length="67" mass="7941">MFRKTATGRWKQRPAIKRSIFLLMLIAFFLSCREKAIDPSRLVRPVALKISVANDAYQLSWQEIRFR</sequence>
<protein>
    <submittedName>
        <fullName evidence="1">Uncharacterized protein</fullName>
    </submittedName>
</protein>
<keyword evidence="2" id="KW-1185">Reference proteome</keyword>
<organism evidence="1 2">
    <name type="scientific">Dyadobacter fermentans (strain ATCC 700827 / DSM 18053 / CIP 107007 / KCTC 52180 / NS114)</name>
    <dbReference type="NCBI Taxonomy" id="471854"/>
    <lineage>
        <taxon>Bacteria</taxon>
        <taxon>Pseudomonadati</taxon>
        <taxon>Bacteroidota</taxon>
        <taxon>Cytophagia</taxon>
        <taxon>Cytophagales</taxon>
        <taxon>Spirosomataceae</taxon>
        <taxon>Dyadobacter</taxon>
    </lineage>
</organism>
<gene>
    <name evidence="1" type="ordered locus">Dfer_1577</name>
</gene>
<accession>C6VSJ8</accession>
<evidence type="ECO:0000313" key="1">
    <source>
        <dbReference type="EMBL" id="ACT92820.1"/>
    </source>
</evidence>
<dbReference type="KEGG" id="dfe:Dfer_1577"/>
<evidence type="ECO:0000313" key="2">
    <source>
        <dbReference type="Proteomes" id="UP000002011"/>
    </source>
</evidence>
<name>C6VSJ8_DYAFD</name>
<proteinExistence type="predicted"/>
<dbReference type="AlphaFoldDB" id="C6VSJ8"/>
<reference evidence="1 2" key="1">
    <citation type="journal article" date="2009" name="Stand. Genomic Sci.">
        <title>Complete genome sequence of Dyadobacter fermentans type strain (NS114).</title>
        <authorList>
            <person name="Lang E."/>
            <person name="Lapidus A."/>
            <person name="Chertkov O."/>
            <person name="Brettin T."/>
            <person name="Detter J.C."/>
            <person name="Han C."/>
            <person name="Copeland A."/>
            <person name="Glavina Del Rio T."/>
            <person name="Nolan M."/>
            <person name="Chen F."/>
            <person name="Lucas S."/>
            <person name="Tice H."/>
            <person name="Cheng J.F."/>
            <person name="Land M."/>
            <person name="Hauser L."/>
            <person name="Chang Y.J."/>
            <person name="Jeffries C.D."/>
            <person name="Kopitz M."/>
            <person name="Bruce D."/>
            <person name="Goodwin L."/>
            <person name="Pitluck S."/>
            <person name="Ovchinnikova G."/>
            <person name="Pati A."/>
            <person name="Ivanova N."/>
            <person name="Mavrommatis K."/>
            <person name="Chen A."/>
            <person name="Palaniappan K."/>
            <person name="Chain P."/>
            <person name="Bristow J."/>
            <person name="Eisen J.A."/>
            <person name="Markowitz V."/>
            <person name="Hugenholtz P."/>
            <person name="Goker M."/>
            <person name="Rohde M."/>
            <person name="Kyrpides N.C."/>
            <person name="Klenk H.P."/>
        </authorList>
    </citation>
    <scope>NUCLEOTIDE SEQUENCE [LARGE SCALE GENOMIC DNA]</scope>
    <source>
        <strain evidence="2">ATCC 700827 / DSM 18053 / CIP 107007 / KCTC 52180 / NS114</strain>
    </source>
</reference>
<dbReference type="HOGENOM" id="CLU_2805592_0_0_10"/>
<dbReference type="EMBL" id="CP001619">
    <property type="protein sequence ID" value="ACT92820.1"/>
    <property type="molecule type" value="Genomic_DNA"/>
</dbReference>
<dbReference type="Proteomes" id="UP000002011">
    <property type="component" value="Chromosome"/>
</dbReference>